<accession>A0A6N2L3T3</accession>
<sequence>MNGRESIILSIMQCCILLICDITELLSEIEKISGFQTILTMLLIIQGHLERNDGKGLKNNAAVEVIFTEKTNGEE</sequence>
<name>A0A6N2L3T3_SALVM</name>
<dbReference type="EMBL" id="CAADRP010001112">
    <property type="protein sequence ID" value="VFU35638.1"/>
    <property type="molecule type" value="Genomic_DNA"/>
</dbReference>
<dbReference type="AlphaFoldDB" id="A0A6N2L3T3"/>
<reference evidence="2" key="1">
    <citation type="submission" date="2019-03" db="EMBL/GenBank/DDBJ databases">
        <authorList>
            <person name="Mank J."/>
            <person name="Almeida P."/>
        </authorList>
    </citation>
    <scope>NUCLEOTIDE SEQUENCE</scope>
    <source>
        <strain evidence="2">78183</strain>
    </source>
</reference>
<evidence type="ECO:0000313" key="2">
    <source>
        <dbReference type="EMBL" id="VFU35638.1"/>
    </source>
</evidence>
<feature type="chain" id="PRO_5027075082" evidence="1">
    <location>
        <begin position="28"/>
        <end position="75"/>
    </location>
</feature>
<keyword evidence="1" id="KW-0732">Signal</keyword>
<evidence type="ECO:0000256" key="1">
    <source>
        <dbReference type="SAM" id="SignalP"/>
    </source>
</evidence>
<gene>
    <name evidence="2" type="ORF">SVIM_LOCUS177449</name>
</gene>
<organism evidence="2">
    <name type="scientific">Salix viminalis</name>
    <name type="common">Common osier</name>
    <name type="synonym">Basket willow</name>
    <dbReference type="NCBI Taxonomy" id="40686"/>
    <lineage>
        <taxon>Eukaryota</taxon>
        <taxon>Viridiplantae</taxon>
        <taxon>Streptophyta</taxon>
        <taxon>Embryophyta</taxon>
        <taxon>Tracheophyta</taxon>
        <taxon>Spermatophyta</taxon>
        <taxon>Magnoliopsida</taxon>
        <taxon>eudicotyledons</taxon>
        <taxon>Gunneridae</taxon>
        <taxon>Pentapetalae</taxon>
        <taxon>rosids</taxon>
        <taxon>fabids</taxon>
        <taxon>Malpighiales</taxon>
        <taxon>Salicaceae</taxon>
        <taxon>Saliceae</taxon>
        <taxon>Salix</taxon>
    </lineage>
</organism>
<feature type="signal peptide" evidence="1">
    <location>
        <begin position="1"/>
        <end position="27"/>
    </location>
</feature>
<protein>
    <submittedName>
        <fullName evidence="2">Uncharacterized protein</fullName>
    </submittedName>
</protein>
<proteinExistence type="predicted"/>